<evidence type="ECO:0000259" key="2">
    <source>
        <dbReference type="Pfam" id="PF21666"/>
    </source>
</evidence>
<gene>
    <name evidence="3" type="ORF">H072_1551</name>
</gene>
<dbReference type="STRING" id="1284197.S8AU22"/>
<dbReference type="eggNOG" id="ENOG502QQIE">
    <property type="taxonomic scope" value="Eukaryota"/>
</dbReference>
<proteinExistence type="predicted"/>
<dbReference type="AlphaFoldDB" id="S8AU22"/>
<comment type="caution">
    <text evidence="3">The sequence shown here is derived from an EMBL/GenBank/DDBJ whole genome shotgun (WGS) entry which is preliminary data.</text>
</comment>
<dbReference type="InterPro" id="IPR049192">
    <property type="entry name" value="DUF4246_C"/>
</dbReference>
<accession>S8AU22</accession>
<evidence type="ECO:0000259" key="1">
    <source>
        <dbReference type="Pfam" id="PF14033"/>
    </source>
</evidence>
<dbReference type="Pfam" id="PF21666">
    <property type="entry name" value="DUF4246_N"/>
    <property type="match status" value="1"/>
</dbReference>
<reference evidence="4" key="2">
    <citation type="submission" date="2013-04" db="EMBL/GenBank/DDBJ databases">
        <title>Genomic mechanisms accounting for the adaptation to parasitism in nematode-trapping fungi.</title>
        <authorList>
            <person name="Ahren D.G."/>
        </authorList>
    </citation>
    <scope>NUCLEOTIDE SEQUENCE [LARGE SCALE GENOMIC DNA]</scope>
    <source>
        <strain evidence="4">CBS 200.50</strain>
    </source>
</reference>
<dbReference type="InterPro" id="IPR025340">
    <property type="entry name" value="DUF4246"/>
</dbReference>
<dbReference type="PANTHER" id="PTHR33119">
    <property type="entry name" value="IFI3P"/>
    <property type="match status" value="1"/>
</dbReference>
<evidence type="ECO:0000313" key="3">
    <source>
        <dbReference type="EMBL" id="EPS44456.1"/>
    </source>
</evidence>
<feature type="domain" description="DUF4246" evidence="2">
    <location>
        <begin position="4"/>
        <end position="55"/>
    </location>
</feature>
<evidence type="ECO:0000313" key="4">
    <source>
        <dbReference type="Proteomes" id="UP000015100"/>
    </source>
</evidence>
<dbReference type="EMBL" id="AQGS01000046">
    <property type="protein sequence ID" value="EPS44456.1"/>
    <property type="molecule type" value="Genomic_DNA"/>
</dbReference>
<dbReference type="Proteomes" id="UP000015100">
    <property type="component" value="Unassembled WGS sequence"/>
</dbReference>
<name>S8AU22_DACHA</name>
<dbReference type="InterPro" id="IPR049207">
    <property type="entry name" value="DUF4246_N"/>
</dbReference>
<dbReference type="OrthoDB" id="415532at2759"/>
<dbReference type="Pfam" id="PF14033">
    <property type="entry name" value="DUF4246"/>
    <property type="match status" value="1"/>
</dbReference>
<dbReference type="OMA" id="QDRHEFI"/>
<feature type="domain" description="DUF4246" evidence="1">
    <location>
        <begin position="79"/>
        <end position="515"/>
    </location>
</feature>
<protein>
    <submittedName>
        <fullName evidence="3">Uncharacterized protein</fullName>
    </submittedName>
</protein>
<keyword evidence="4" id="KW-1185">Reference proteome</keyword>
<dbReference type="PANTHER" id="PTHR33119:SF1">
    <property type="entry name" value="FE2OG DIOXYGENASE DOMAIN-CONTAINING PROTEIN"/>
    <property type="match status" value="1"/>
</dbReference>
<reference evidence="3 4" key="1">
    <citation type="journal article" date="2013" name="PLoS Genet.">
        <title>Genomic mechanisms accounting for the adaptation to parasitism in nematode-trapping fungi.</title>
        <authorList>
            <person name="Meerupati T."/>
            <person name="Andersson K.M."/>
            <person name="Friman E."/>
            <person name="Kumar D."/>
            <person name="Tunlid A."/>
            <person name="Ahren D."/>
        </authorList>
    </citation>
    <scope>NUCLEOTIDE SEQUENCE [LARGE SCALE GENOMIC DNA]</scope>
    <source>
        <strain evidence="3 4">CBS 200.50</strain>
    </source>
</reference>
<dbReference type="HOGENOM" id="CLU_012066_3_1_1"/>
<sequence length="592" mass="69122">MTIYDPDFYPHPLDSEGFLPAYCWRDKYLRAFSLAARSKHNWTEKVLDRTIVAKWFRKAERADNGNNGRYVLSWHKNDVQFVYEELLAYRKFVLEMREQGHKLEPHIDCVWKADGAIPEELRQALIKAVATLENVPEEKRDWHPGSKKQVLNLVHPSMWPLVYDASVDVTTGEEIEVEEGVEEWDMDIFDLKAREGWSNRFCWLPSEFEVSEDGKNTTIRSYVNNLSSLNQQELFYPILERIFTIFVPLFNCVLADLHQHRHECSKTKGPIGYAEPEDFLTREQHDEKFEEMMGQFERREELTVDFNQLGKRPCYKHSECMETGADCGKVDYSLQEYQLYPSREQGSLSMSEIWSPPVIKEEDQLEGRTLKVIVKMANIVLTPENPSYTGGSWHVEAMLNERIVSTGIYYYAQENITESELGFRRTFQYLFESETWTAAHDLDSGEGRMVQEIGRIVATEGRIIAFPNVYQHQVQPFELVDKTKPGYRKILVFFLCEPHETHNMPTTQTVAPQQPYDREQVLELLRQSKIGQLPEEIFQLIVEKLPPVISQELAEEYRRQLIAERSVFNKESQMVQGRTYSLYETDLGSSTL</sequence>
<organism evidence="3 4">
    <name type="scientific">Dactylellina haptotyla (strain CBS 200.50)</name>
    <name type="common">Nematode-trapping fungus</name>
    <name type="synonym">Monacrosporium haptotylum</name>
    <dbReference type="NCBI Taxonomy" id="1284197"/>
    <lineage>
        <taxon>Eukaryota</taxon>
        <taxon>Fungi</taxon>
        <taxon>Dikarya</taxon>
        <taxon>Ascomycota</taxon>
        <taxon>Pezizomycotina</taxon>
        <taxon>Orbiliomycetes</taxon>
        <taxon>Orbiliales</taxon>
        <taxon>Orbiliaceae</taxon>
        <taxon>Dactylellina</taxon>
    </lineage>
</organism>